<comment type="caution">
    <text evidence="1">The sequence shown here is derived from an EMBL/GenBank/DDBJ whole genome shotgun (WGS) entry which is preliminary data.</text>
</comment>
<name>A0A5D0RCL7_9FLAO</name>
<reference evidence="1 2" key="1">
    <citation type="submission" date="2019-08" db="EMBL/GenBank/DDBJ databases">
        <title>Genomes of Antarctic Bizionia species.</title>
        <authorList>
            <person name="Bowman J.P."/>
        </authorList>
    </citation>
    <scope>NUCLEOTIDE SEQUENCE [LARGE SCALE GENOMIC DNA]</scope>
    <source>
        <strain evidence="1 2">ADA-4</strain>
    </source>
</reference>
<dbReference type="Proteomes" id="UP000323720">
    <property type="component" value="Unassembled WGS sequence"/>
</dbReference>
<keyword evidence="2" id="KW-1185">Reference proteome</keyword>
<dbReference type="AlphaFoldDB" id="A0A5D0RCL7"/>
<evidence type="ECO:0000313" key="2">
    <source>
        <dbReference type="Proteomes" id="UP000323720"/>
    </source>
</evidence>
<sequence>MKKLTPNKYDFIANMFTSNDKLRPVLCMPGIIGNLVYATDAYSAIRFSKSLSNLDYSRNLNFPNAESIYPLDKLTEKFTYNVQILMLKIFNCEAIFNNLIEDCYKCHGSGSSECDCCGNDSECLKCDGKGKITKETSFANITLNGPDINIFSNIVQPKFIYRVIQAALILKVEEIELLYNFDKKDNKIIFKVGEIEILIMTKLKE</sequence>
<organism evidence="1 2">
    <name type="scientific">Bizionia myxarmorum</name>
    <dbReference type="NCBI Taxonomy" id="291186"/>
    <lineage>
        <taxon>Bacteria</taxon>
        <taxon>Pseudomonadati</taxon>
        <taxon>Bacteroidota</taxon>
        <taxon>Flavobacteriia</taxon>
        <taxon>Flavobacteriales</taxon>
        <taxon>Flavobacteriaceae</taxon>
        <taxon>Bizionia</taxon>
    </lineage>
</organism>
<dbReference type="RefSeq" id="WP_148402052.1">
    <property type="nucleotide sequence ID" value="NZ_VSKK01000001.1"/>
</dbReference>
<dbReference type="EMBL" id="VSKK01000001">
    <property type="protein sequence ID" value="TYB78314.1"/>
    <property type="molecule type" value="Genomic_DNA"/>
</dbReference>
<proteinExistence type="predicted"/>
<evidence type="ECO:0000313" key="1">
    <source>
        <dbReference type="EMBL" id="TYB78314.1"/>
    </source>
</evidence>
<accession>A0A5D0RCL7</accession>
<gene>
    <name evidence="1" type="ORF">ES674_00610</name>
</gene>
<protein>
    <submittedName>
        <fullName evidence="1">Uncharacterized protein</fullName>
    </submittedName>
</protein>